<dbReference type="EMBL" id="JAOYFB010000037">
    <property type="protein sequence ID" value="KAK4022869.1"/>
    <property type="molecule type" value="Genomic_DNA"/>
</dbReference>
<evidence type="ECO:0000313" key="3">
    <source>
        <dbReference type="Proteomes" id="UP001234178"/>
    </source>
</evidence>
<name>A0ABR0ACV1_9CRUS</name>
<feature type="region of interest" description="Disordered" evidence="1">
    <location>
        <begin position="1"/>
        <end position="33"/>
    </location>
</feature>
<protein>
    <submittedName>
        <fullName evidence="2">Uncharacterized protein</fullName>
    </submittedName>
</protein>
<keyword evidence="3" id="KW-1185">Reference proteome</keyword>
<proteinExistence type="predicted"/>
<evidence type="ECO:0000313" key="2">
    <source>
        <dbReference type="EMBL" id="KAK4022869.1"/>
    </source>
</evidence>
<gene>
    <name evidence="2" type="ORF">OUZ56_008313</name>
</gene>
<dbReference type="Proteomes" id="UP001234178">
    <property type="component" value="Unassembled WGS sequence"/>
</dbReference>
<comment type="caution">
    <text evidence="2">The sequence shown here is derived from an EMBL/GenBank/DDBJ whole genome shotgun (WGS) entry which is preliminary data.</text>
</comment>
<reference evidence="2 3" key="1">
    <citation type="journal article" date="2023" name="Nucleic Acids Res.">
        <title>The hologenome of Daphnia magna reveals possible DNA methylation and microbiome-mediated evolution of the host genome.</title>
        <authorList>
            <person name="Chaturvedi A."/>
            <person name="Li X."/>
            <person name="Dhandapani V."/>
            <person name="Marshall H."/>
            <person name="Kissane S."/>
            <person name="Cuenca-Cambronero M."/>
            <person name="Asole G."/>
            <person name="Calvet F."/>
            <person name="Ruiz-Romero M."/>
            <person name="Marangio P."/>
            <person name="Guigo R."/>
            <person name="Rago D."/>
            <person name="Mirbahai L."/>
            <person name="Eastwood N."/>
            <person name="Colbourne J.K."/>
            <person name="Zhou J."/>
            <person name="Mallon E."/>
            <person name="Orsini L."/>
        </authorList>
    </citation>
    <scope>NUCLEOTIDE SEQUENCE [LARGE SCALE GENOMIC DNA]</scope>
    <source>
        <strain evidence="2">LRV0_1</strain>
    </source>
</reference>
<sequence>MAMIHNTHTDTQNKRNNKKLQLRHSPNNNDELAKNKNELAFKCHSLYIVFSFALSKSVPSAQKHQTNILVIYVQREKKQNKKQIQPNARNGRNT</sequence>
<organism evidence="2 3">
    <name type="scientific">Daphnia magna</name>
    <dbReference type="NCBI Taxonomy" id="35525"/>
    <lineage>
        <taxon>Eukaryota</taxon>
        <taxon>Metazoa</taxon>
        <taxon>Ecdysozoa</taxon>
        <taxon>Arthropoda</taxon>
        <taxon>Crustacea</taxon>
        <taxon>Branchiopoda</taxon>
        <taxon>Diplostraca</taxon>
        <taxon>Cladocera</taxon>
        <taxon>Anomopoda</taxon>
        <taxon>Daphniidae</taxon>
        <taxon>Daphnia</taxon>
    </lineage>
</organism>
<accession>A0ABR0ACV1</accession>
<evidence type="ECO:0000256" key="1">
    <source>
        <dbReference type="SAM" id="MobiDB-lite"/>
    </source>
</evidence>